<dbReference type="InterPro" id="IPR010982">
    <property type="entry name" value="Lambda_DNA-bd_dom_sf"/>
</dbReference>
<dbReference type="SMART" id="SM00530">
    <property type="entry name" value="HTH_XRE"/>
    <property type="match status" value="1"/>
</dbReference>
<dbReference type="PROSITE" id="PS50943">
    <property type="entry name" value="HTH_CROC1"/>
    <property type="match status" value="1"/>
</dbReference>
<protein>
    <submittedName>
        <fullName evidence="4">Helix-turn-helix domain-containing protein</fullName>
    </submittedName>
</protein>
<dbReference type="PANTHER" id="PTHR34475:SF1">
    <property type="entry name" value="CYTOSKELETON PROTEIN RODZ"/>
    <property type="match status" value="1"/>
</dbReference>
<name>A0AAW9NWC6_9BACL</name>
<feature type="compositionally biased region" description="Acidic residues" evidence="1">
    <location>
        <begin position="167"/>
        <end position="186"/>
    </location>
</feature>
<evidence type="ECO:0000256" key="2">
    <source>
        <dbReference type="SAM" id="Phobius"/>
    </source>
</evidence>
<keyword evidence="2" id="KW-1133">Transmembrane helix</keyword>
<sequence>MLLLTDLGARLKEARLAKGLSLEDLQEVTKIQKRYLVGIEEGNYSIMPGSFYVRAFIKQYAEAVGLDPEEVLSSYQQDIPGVKQEEVAQAYTQNTRRRRITPRSSNKILEMMPMIIAALFIVVIIVFSWYLYQQKAANKVPSEEGEVGSEVLIDKNKDVTDNKGQEEPEDEGKAEESQPEEEEEPVEEIKQVVTQTTVNGLDVLFDVTNTTELKIHVEIAQQSSWVAFRNTQGIDNLGKEYFQGETVEYDATADGYVRIRLGRQTAVKVFVNDEEITSPSNEYTQNYIIQLAQQ</sequence>
<dbReference type="AlphaFoldDB" id="A0AAW9NWC6"/>
<feature type="compositionally biased region" description="Basic and acidic residues" evidence="1">
    <location>
        <begin position="152"/>
        <end position="166"/>
    </location>
</feature>
<dbReference type="Proteomes" id="UP001344888">
    <property type="component" value="Unassembled WGS sequence"/>
</dbReference>
<reference evidence="4 5" key="1">
    <citation type="submission" date="2023-03" db="EMBL/GenBank/DDBJ databases">
        <title>Bacillus Genome Sequencing.</title>
        <authorList>
            <person name="Dunlap C."/>
        </authorList>
    </citation>
    <scope>NUCLEOTIDE SEQUENCE [LARGE SCALE GENOMIC DNA]</scope>
    <source>
        <strain evidence="4 5">B-59205</strain>
    </source>
</reference>
<gene>
    <name evidence="4" type="ORF">P9B03_12370</name>
</gene>
<keyword evidence="2" id="KW-0472">Membrane</keyword>
<dbReference type="InterPro" id="IPR001387">
    <property type="entry name" value="Cro/C1-type_HTH"/>
</dbReference>
<dbReference type="Gene3D" id="1.10.260.40">
    <property type="entry name" value="lambda repressor-like DNA-binding domains"/>
    <property type="match status" value="1"/>
</dbReference>
<evidence type="ECO:0000259" key="3">
    <source>
        <dbReference type="PROSITE" id="PS50943"/>
    </source>
</evidence>
<evidence type="ECO:0000313" key="5">
    <source>
        <dbReference type="Proteomes" id="UP001344888"/>
    </source>
</evidence>
<dbReference type="SUPFAM" id="SSF47413">
    <property type="entry name" value="lambda repressor-like DNA-binding domains"/>
    <property type="match status" value="1"/>
</dbReference>
<feature type="region of interest" description="Disordered" evidence="1">
    <location>
        <begin position="143"/>
        <end position="187"/>
    </location>
</feature>
<accession>A0AAW9NWC6</accession>
<organism evidence="4 5">
    <name type="scientific">Metasolibacillus meyeri</name>
    <dbReference type="NCBI Taxonomy" id="1071052"/>
    <lineage>
        <taxon>Bacteria</taxon>
        <taxon>Bacillati</taxon>
        <taxon>Bacillota</taxon>
        <taxon>Bacilli</taxon>
        <taxon>Bacillales</taxon>
        <taxon>Caryophanaceae</taxon>
        <taxon>Metasolibacillus</taxon>
    </lineage>
</organism>
<dbReference type="InterPro" id="IPR050400">
    <property type="entry name" value="Bact_Cytoskel_RodZ"/>
</dbReference>
<keyword evidence="5" id="KW-1185">Reference proteome</keyword>
<dbReference type="CDD" id="cd00093">
    <property type="entry name" value="HTH_XRE"/>
    <property type="match status" value="1"/>
</dbReference>
<comment type="caution">
    <text evidence="4">The sequence shown here is derived from an EMBL/GenBank/DDBJ whole genome shotgun (WGS) entry which is preliminary data.</text>
</comment>
<evidence type="ECO:0000313" key="4">
    <source>
        <dbReference type="EMBL" id="MEC1179283.1"/>
    </source>
</evidence>
<keyword evidence="2" id="KW-0812">Transmembrane</keyword>
<proteinExistence type="predicted"/>
<feature type="domain" description="HTH cro/C1-type" evidence="3">
    <location>
        <begin position="11"/>
        <end position="46"/>
    </location>
</feature>
<evidence type="ECO:0000256" key="1">
    <source>
        <dbReference type="SAM" id="MobiDB-lite"/>
    </source>
</evidence>
<dbReference type="GO" id="GO:0003677">
    <property type="term" value="F:DNA binding"/>
    <property type="evidence" value="ECO:0007669"/>
    <property type="project" value="InterPro"/>
</dbReference>
<dbReference type="EMBL" id="JARSFG010000017">
    <property type="protein sequence ID" value="MEC1179283.1"/>
    <property type="molecule type" value="Genomic_DNA"/>
</dbReference>
<dbReference type="PANTHER" id="PTHR34475">
    <property type="match status" value="1"/>
</dbReference>
<dbReference type="Pfam" id="PF13413">
    <property type="entry name" value="HTH_25"/>
    <property type="match status" value="1"/>
</dbReference>
<feature type="transmembrane region" description="Helical" evidence="2">
    <location>
        <begin position="108"/>
        <end position="132"/>
    </location>
</feature>